<evidence type="ECO:0000313" key="13">
    <source>
        <dbReference type="Proteomes" id="UP000316425"/>
    </source>
</evidence>
<evidence type="ECO:0000256" key="2">
    <source>
        <dbReference type="ARBA" id="ARBA00005983"/>
    </source>
</evidence>
<keyword evidence="13" id="KW-1185">Reference proteome</keyword>
<protein>
    <submittedName>
        <fullName evidence="12">YegS/Rv2252/BmrU family lipid kinase</fullName>
    </submittedName>
</protein>
<evidence type="ECO:0000256" key="1">
    <source>
        <dbReference type="ARBA" id="ARBA00001946"/>
    </source>
</evidence>
<dbReference type="GO" id="GO:0005524">
    <property type="term" value="F:ATP binding"/>
    <property type="evidence" value="ECO:0007669"/>
    <property type="project" value="UniProtKB-KW"/>
</dbReference>
<feature type="domain" description="DAGKc" evidence="11">
    <location>
        <begin position="37"/>
        <end position="133"/>
    </location>
</feature>
<dbReference type="InterPro" id="IPR016064">
    <property type="entry name" value="NAD/diacylglycerol_kinase_sf"/>
</dbReference>
<keyword evidence="3" id="KW-0444">Lipid biosynthesis</keyword>
<evidence type="ECO:0000259" key="11">
    <source>
        <dbReference type="PROSITE" id="PS50146"/>
    </source>
</evidence>
<dbReference type="OrthoDB" id="142078at2"/>
<dbReference type="Proteomes" id="UP000316425">
    <property type="component" value="Unassembled WGS sequence"/>
</dbReference>
<dbReference type="Pfam" id="PF00781">
    <property type="entry name" value="DAGK_cat"/>
    <property type="match status" value="1"/>
</dbReference>
<dbReference type="InterPro" id="IPR017438">
    <property type="entry name" value="ATP-NAD_kinase_N"/>
</dbReference>
<dbReference type="Gene3D" id="2.60.200.40">
    <property type="match status" value="1"/>
</dbReference>
<keyword evidence="7" id="KW-0067">ATP-binding</keyword>
<dbReference type="GO" id="GO:0005886">
    <property type="term" value="C:plasma membrane"/>
    <property type="evidence" value="ECO:0007669"/>
    <property type="project" value="TreeGrafter"/>
</dbReference>
<comment type="similarity">
    <text evidence="2">Belongs to the diacylglycerol/lipid kinase family.</text>
</comment>
<dbReference type="Gene3D" id="3.40.50.10330">
    <property type="entry name" value="Probable inorganic polyphosphate/atp-NAD kinase, domain 1"/>
    <property type="match status" value="1"/>
</dbReference>
<keyword evidence="5" id="KW-0547">Nucleotide-binding</keyword>
<name>A0A556PGT5_9BACI</name>
<evidence type="ECO:0000256" key="3">
    <source>
        <dbReference type="ARBA" id="ARBA00022516"/>
    </source>
</evidence>
<evidence type="ECO:0000256" key="10">
    <source>
        <dbReference type="ARBA" id="ARBA00023264"/>
    </source>
</evidence>
<organism evidence="12 13">
    <name type="scientific">Allobacillus salarius</name>
    <dbReference type="NCBI Taxonomy" id="1955272"/>
    <lineage>
        <taxon>Bacteria</taxon>
        <taxon>Bacillati</taxon>
        <taxon>Bacillota</taxon>
        <taxon>Bacilli</taxon>
        <taxon>Bacillales</taxon>
        <taxon>Bacillaceae</taxon>
        <taxon>Allobacillus</taxon>
    </lineage>
</organism>
<dbReference type="Pfam" id="PF19279">
    <property type="entry name" value="YegS_C"/>
    <property type="match status" value="1"/>
</dbReference>
<dbReference type="InterPro" id="IPR001206">
    <property type="entry name" value="Diacylglycerol_kinase_cat_dom"/>
</dbReference>
<keyword evidence="6 12" id="KW-0418">Kinase</keyword>
<comment type="cofactor">
    <cofactor evidence="1">
        <name>Mg(2+)</name>
        <dbReference type="ChEBI" id="CHEBI:18420"/>
    </cofactor>
</comment>
<reference evidence="12 13" key="1">
    <citation type="submission" date="2019-07" db="EMBL/GenBank/DDBJ databases">
        <title>Allobacillus sp. nov. SKP isolated from shrimp paste of Euphausiacea.</title>
        <authorList>
            <person name="Kanchanasin P."/>
            <person name="Tanasupawat S."/>
            <person name="Shi W."/>
            <person name="Wu L."/>
            <person name="Ma J."/>
        </authorList>
    </citation>
    <scope>NUCLEOTIDE SEQUENCE [LARGE SCALE GENOMIC DNA]</scope>
    <source>
        <strain evidence="12 13">SKP4-8</strain>
    </source>
</reference>
<dbReference type="PROSITE" id="PS50146">
    <property type="entry name" value="DAGK"/>
    <property type="match status" value="1"/>
</dbReference>
<proteinExistence type="inferred from homology"/>
<dbReference type="InterPro" id="IPR045540">
    <property type="entry name" value="YegS/DAGK_C"/>
</dbReference>
<keyword evidence="4" id="KW-0808">Transferase</keyword>
<keyword evidence="8" id="KW-0443">Lipid metabolism</keyword>
<evidence type="ECO:0000256" key="9">
    <source>
        <dbReference type="ARBA" id="ARBA00023209"/>
    </source>
</evidence>
<keyword evidence="10" id="KW-1208">Phospholipid metabolism</keyword>
<accession>A0A556PGT5</accession>
<evidence type="ECO:0000256" key="5">
    <source>
        <dbReference type="ARBA" id="ARBA00022741"/>
    </source>
</evidence>
<gene>
    <name evidence="12" type="ORF">FPQ13_08930</name>
</gene>
<dbReference type="PANTHER" id="PTHR12358:SF107">
    <property type="entry name" value="LIPID KINASE BMRU-RELATED"/>
    <property type="match status" value="1"/>
</dbReference>
<evidence type="ECO:0000256" key="7">
    <source>
        <dbReference type="ARBA" id="ARBA00022840"/>
    </source>
</evidence>
<sequence>MEKWNNAILVYKAEEKANVIGKNLSQTIPILSQKIKELTIIATSSPDDLKEVCKSKGANVDLIIVLGGDGTVHLVINSIAQLEKRPAVAILPGGTSNDFSRTLGMPQNLKLAAQSIVNGELVSTDICQANNDYFLNFWGIGLVAETSKNTDDAQKDNLGVLSYFVSTLKTLNQATSFSYQVKTSEGEYDGEARLIFVLNGNFIGTKEIAIRKLFPHDGLLDVLIAKNTNLDSLREIFSLNNQQVDPDQLEELDHFQVEKVEIETKVKMDVDMDGEIYTTTPTVISVLPGHIQMVGAV</sequence>
<dbReference type="InterPro" id="IPR005218">
    <property type="entry name" value="Diacylglycerol/lipid_kinase"/>
</dbReference>
<evidence type="ECO:0000256" key="8">
    <source>
        <dbReference type="ARBA" id="ARBA00023098"/>
    </source>
</evidence>
<dbReference type="AlphaFoldDB" id="A0A556PGT5"/>
<dbReference type="EMBL" id="VMHE01000015">
    <property type="protein sequence ID" value="TSJ63595.1"/>
    <property type="molecule type" value="Genomic_DNA"/>
</dbReference>
<dbReference type="GO" id="GO:0008654">
    <property type="term" value="P:phospholipid biosynthetic process"/>
    <property type="evidence" value="ECO:0007669"/>
    <property type="project" value="UniProtKB-KW"/>
</dbReference>
<comment type="caution">
    <text evidence="12">The sequence shown here is derived from an EMBL/GenBank/DDBJ whole genome shotgun (WGS) entry which is preliminary data.</text>
</comment>
<dbReference type="PANTHER" id="PTHR12358">
    <property type="entry name" value="SPHINGOSINE KINASE"/>
    <property type="match status" value="1"/>
</dbReference>
<dbReference type="SUPFAM" id="SSF111331">
    <property type="entry name" value="NAD kinase/diacylglycerol kinase-like"/>
    <property type="match status" value="1"/>
</dbReference>
<evidence type="ECO:0000256" key="4">
    <source>
        <dbReference type="ARBA" id="ARBA00022679"/>
    </source>
</evidence>
<dbReference type="SMART" id="SM00046">
    <property type="entry name" value="DAGKc"/>
    <property type="match status" value="1"/>
</dbReference>
<dbReference type="NCBIfam" id="TIGR00147">
    <property type="entry name" value="YegS/Rv2252/BmrU family lipid kinase"/>
    <property type="match status" value="1"/>
</dbReference>
<dbReference type="InterPro" id="IPR050187">
    <property type="entry name" value="Lipid_Phosphate_FormReg"/>
</dbReference>
<evidence type="ECO:0000313" key="12">
    <source>
        <dbReference type="EMBL" id="TSJ63595.1"/>
    </source>
</evidence>
<keyword evidence="9" id="KW-0594">Phospholipid biosynthesis</keyword>
<evidence type="ECO:0000256" key="6">
    <source>
        <dbReference type="ARBA" id="ARBA00022777"/>
    </source>
</evidence>
<dbReference type="GO" id="GO:0004143">
    <property type="term" value="F:ATP-dependent diacylglycerol kinase activity"/>
    <property type="evidence" value="ECO:0007669"/>
    <property type="project" value="TreeGrafter"/>
</dbReference>